<keyword evidence="1" id="KW-0862">Zinc</keyword>
<proteinExistence type="predicted"/>
<dbReference type="AlphaFoldDB" id="A0A850PRT7"/>
<reference evidence="2 3" key="1">
    <citation type="submission" date="2020-05" db="EMBL/GenBank/DDBJ databases">
        <title>Draft genome sequence of Mycobacterium hippocampi DL, isolated from European seabass, Dicentrarchus labrax, reared in fish farms.</title>
        <authorList>
            <person name="Stathopoulou P."/>
            <person name="Asimakis E."/>
            <person name="Tzokas K."/>
            <person name="Batargias C."/>
            <person name="Tsiamis G."/>
        </authorList>
    </citation>
    <scope>NUCLEOTIDE SEQUENCE [LARGE SCALE GENOMIC DNA]</scope>
    <source>
        <strain evidence="2 3">DL</strain>
    </source>
</reference>
<evidence type="ECO:0000256" key="1">
    <source>
        <dbReference type="ARBA" id="ARBA00022833"/>
    </source>
</evidence>
<accession>A0A850PRT7</accession>
<dbReference type="RefSeq" id="WP_178361468.1">
    <property type="nucleotide sequence ID" value="NZ_JABFYL010000048.1"/>
</dbReference>
<protein>
    <submittedName>
        <fullName evidence="2">LmbE-like protein</fullName>
    </submittedName>
</protein>
<keyword evidence="3" id="KW-1185">Reference proteome</keyword>
<dbReference type="PANTHER" id="PTHR12993">
    <property type="entry name" value="N-ACETYLGLUCOSAMINYL-PHOSPHATIDYLINOSITOL DE-N-ACETYLASE-RELATED"/>
    <property type="match status" value="1"/>
</dbReference>
<dbReference type="Pfam" id="PF02585">
    <property type="entry name" value="PIG-L"/>
    <property type="match status" value="1"/>
</dbReference>
<dbReference type="Proteomes" id="UP000570517">
    <property type="component" value="Unassembled WGS sequence"/>
</dbReference>
<name>A0A850PRT7_9MYCO</name>
<dbReference type="InterPro" id="IPR003737">
    <property type="entry name" value="GlcNAc_PI_deacetylase-related"/>
</dbReference>
<evidence type="ECO:0000313" key="3">
    <source>
        <dbReference type="Proteomes" id="UP000570517"/>
    </source>
</evidence>
<gene>
    <name evidence="2" type="ORF">HLY00_5240</name>
</gene>
<dbReference type="Gene3D" id="3.40.50.10320">
    <property type="entry name" value="LmbE-like"/>
    <property type="match status" value="1"/>
</dbReference>
<evidence type="ECO:0000313" key="2">
    <source>
        <dbReference type="EMBL" id="NVN53268.1"/>
    </source>
</evidence>
<dbReference type="EMBL" id="JABFYL010000048">
    <property type="protein sequence ID" value="NVN53268.1"/>
    <property type="molecule type" value="Genomic_DNA"/>
</dbReference>
<dbReference type="InterPro" id="IPR024078">
    <property type="entry name" value="LmbE-like_dom_sf"/>
</dbReference>
<sequence>MTIVQMGNSARLAAAPLGDGGTPTTTWLDAGLHLPELDLGQCPEMVVVGAHPDDETLGLGATAALLAEAGIRVQIVSASDGGAAHPNQSLLQRFELERIRRSELRSAAGVLGLNAPICLGLPDGQIAEHEDRLADLLTEVLATKPVGTWCAATWRGDGHPDHEAVGRAAAAAAEHTGAVLMEYPVWMWHWALPGDAAVPWDRAYAAPLTRSAIERKNEAAQTFGSQFVPPAPGAGPVLPPFVLSRLLAVGEVLFR</sequence>
<dbReference type="GO" id="GO:0016137">
    <property type="term" value="P:glycoside metabolic process"/>
    <property type="evidence" value="ECO:0007669"/>
    <property type="project" value="UniProtKB-ARBA"/>
</dbReference>
<dbReference type="PANTHER" id="PTHR12993:SF11">
    <property type="entry name" value="N-ACETYLGLUCOSAMINYL-PHOSPHATIDYLINOSITOL DE-N-ACETYLASE"/>
    <property type="match status" value="1"/>
</dbReference>
<dbReference type="GO" id="GO:0016811">
    <property type="term" value="F:hydrolase activity, acting on carbon-nitrogen (but not peptide) bonds, in linear amides"/>
    <property type="evidence" value="ECO:0007669"/>
    <property type="project" value="TreeGrafter"/>
</dbReference>
<organism evidence="2 3">
    <name type="scientific">Mycolicibacterium hippocampi</name>
    <dbReference type="NCBI Taxonomy" id="659824"/>
    <lineage>
        <taxon>Bacteria</taxon>
        <taxon>Bacillati</taxon>
        <taxon>Actinomycetota</taxon>
        <taxon>Actinomycetes</taxon>
        <taxon>Mycobacteriales</taxon>
        <taxon>Mycobacteriaceae</taxon>
        <taxon>Mycolicibacterium</taxon>
    </lineage>
</organism>
<dbReference type="SUPFAM" id="SSF102588">
    <property type="entry name" value="LmbE-like"/>
    <property type="match status" value="1"/>
</dbReference>
<comment type="caution">
    <text evidence="2">The sequence shown here is derived from an EMBL/GenBank/DDBJ whole genome shotgun (WGS) entry which is preliminary data.</text>
</comment>